<dbReference type="EMBL" id="JACHNB010000001">
    <property type="protein sequence ID" value="MBB4743031.1"/>
    <property type="molecule type" value="Genomic_DNA"/>
</dbReference>
<evidence type="ECO:0000313" key="2">
    <source>
        <dbReference type="Proteomes" id="UP000546162"/>
    </source>
</evidence>
<protein>
    <submittedName>
        <fullName evidence="1">Uncharacterized protein</fullName>
    </submittedName>
</protein>
<reference evidence="1 2" key="1">
    <citation type="submission" date="2020-08" db="EMBL/GenBank/DDBJ databases">
        <title>Sequencing the genomes of 1000 actinobacteria strains.</title>
        <authorList>
            <person name="Klenk H.-P."/>
        </authorList>
    </citation>
    <scope>NUCLEOTIDE SEQUENCE [LARGE SCALE GENOMIC DNA]</scope>
    <source>
        <strain evidence="1 2">DSM 45809</strain>
    </source>
</reference>
<evidence type="ECO:0000313" key="1">
    <source>
        <dbReference type="EMBL" id="MBB4743031.1"/>
    </source>
</evidence>
<sequence length="155" mass="17576">MRFQDPAVWLETLATDGIDVVCPHCGCRAVVSAEPDEGAYAMHWPRRFVCTGCAHVARWQPKGGISYWGGPVDPYFRLPLWLRARCCGGRTLWAFNEAHLALLAGYVGAPLRERNPQRPGLTMVARLPRWLKSAKNRDEILRTITRLNHRLAQRS</sequence>
<organism evidence="1 2">
    <name type="scientific">Actinoplanes octamycinicus</name>
    <dbReference type="NCBI Taxonomy" id="135948"/>
    <lineage>
        <taxon>Bacteria</taxon>
        <taxon>Bacillati</taxon>
        <taxon>Actinomycetota</taxon>
        <taxon>Actinomycetes</taxon>
        <taxon>Micromonosporales</taxon>
        <taxon>Micromonosporaceae</taxon>
        <taxon>Actinoplanes</taxon>
    </lineage>
</organism>
<gene>
    <name evidence="1" type="ORF">BJY16_006490</name>
</gene>
<accession>A0A7W7H2Y2</accession>
<keyword evidence="2" id="KW-1185">Reference proteome</keyword>
<dbReference type="RefSeq" id="WP_203758997.1">
    <property type="nucleotide sequence ID" value="NZ_BAABFG010000005.1"/>
</dbReference>
<dbReference type="Proteomes" id="UP000546162">
    <property type="component" value="Unassembled WGS sequence"/>
</dbReference>
<dbReference type="AlphaFoldDB" id="A0A7W7H2Y2"/>
<proteinExistence type="predicted"/>
<name>A0A7W7H2Y2_9ACTN</name>
<comment type="caution">
    <text evidence="1">The sequence shown here is derived from an EMBL/GenBank/DDBJ whole genome shotgun (WGS) entry which is preliminary data.</text>
</comment>